<evidence type="ECO:0000256" key="14">
    <source>
        <dbReference type="HAMAP-Rule" id="MF_00184"/>
    </source>
</evidence>
<dbReference type="GO" id="GO:0005524">
    <property type="term" value="F:ATP binding"/>
    <property type="evidence" value="ECO:0007669"/>
    <property type="project" value="UniProtKB-UniRule"/>
</dbReference>
<dbReference type="EMBL" id="LZLC01000162">
    <property type="protein sequence ID" value="OBJ40150.1"/>
    <property type="molecule type" value="Genomic_DNA"/>
</dbReference>
<evidence type="ECO:0000256" key="9">
    <source>
        <dbReference type="ARBA" id="ARBA00022840"/>
    </source>
</evidence>
<dbReference type="Gene3D" id="3.30.930.10">
    <property type="entry name" value="Bira Bifunctional Protein, Domain 2"/>
    <property type="match status" value="1"/>
</dbReference>
<comment type="caution">
    <text evidence="17">The sequence shown here is derived from an EMBL/GenBank/DDBJ whole genome shotgun (WGS) entry which is preliminary data.</text>
</comment>
<keyword evidence="7 14" id="KW-0547">Nucleotide-binding</keyword>
<comment type="similarity">
    <text evidence="2 14">Belongs to the class-II aminoacyl-tRNA synthetase family.</text>
</comment>
<dbReference type="GO" id="GO:0000049">
    <property type="term" value="F:tRNA binding"/>
    <property type="evidence" value="ECO:0007669"/>
    <property type="project" value="UniProtKB-KW"/>
</dbReference>
<evidence type="ECO:0000256" key="1">
    <source>
        <dbReference type="ARBA" id="ARBA00004496"/>
    </source>
</evidence>
<dbReference type="Pfam" id="PF03129">
    <property type="entry name" value="HGTP_anticodon"/>
    <property type="match status" value="1"/>
</dbReference>
<evidence type="ECO:0000256" key="11">
    <source>
        <dbReference type="ARBA" id="ARBA00022917"/>
    </source>
</evidence>
<dbReference type="Pfam" id="PF00587">
    <property type="entry name" value="tRNA-synt_2b"/>
    <property type="match status" value="1"/>
</dbReference>
<dbReference type="FunFam" id="3.30.980.10:FF:000005">
    <property type="entry name" value="Threonyl-tRNA synthetase, mitochondrial"/>
    <property type="match status" value="1"/>
</dbReference>
<dbReference type="AlphaFoldDB" id="A0A1A3GWE4"/>
<dbReference type="InterPro" id="IPR012947">
    <property type="entry name" value="tRNA_SAD"/>
</dbReference>
<keyword evidence="3 14" id="KW-0963">Cytoplasm</keyword>
<comment type="catalytic activity">
    <reaction evidence="13 14">
        <text>tRNA(Thr) + L-threonine + ATP = L-threonyl-tRNA(Thr) + AMP + diphosphate + H(+)</text>
        <dbReference type="Rhea" id="RHEA:24624"/>
        <dbReference type="Rhea" id="RHEA-COMP:9670"/>
        <dbReference type="Rhea" id="RHEA-COMP:9704"/>
        <dbReference type="ChEBI" id="CHEBI:15378"/>
        <dbReference type="ChEBI" id="CHEBI:30616"/>
        <dbReference type="ChEBI" id="CHEBI:33019"/>
        <dbReference type="ChEBI" id="CHEBI:57926"/>
        <dbReference type="ChEBI" id="CHEBI:78442"/>
        <dbReference type="ChEBI" id="CHEBI:78534"/>
        <dbReference type="ChEBI" id="CHEBI:456215"/>
        <dbReference type="EC" id="6.1.1.3"/>
    </reaction>
</comment>
<keyword evidence="8 14" id="KW-0862">Zinc</keyword>
<dbReference type="PANTHER" id="PTHR11451:SF44">
    <property type="entry name" value="THREONINE--TRNA LIGASE, CHLOROPLASTIC_MITOCHONDRIAL 2"/>
    <property type="match status" value="1"/>
</dbReference>
<accession>A0A1A3GWE4</accession>
<keyword evidence="9 14" id="KW-0067">ATP-binding</keyword>
<evidence type="ECO:0000256" key="13">
    <source>
        <dbReference type="ARBA" id="ARBA00049515"/>
    </source>
</evidence>
<gene>
    <name evidence="14" type="primary">thrS</name>
    <name evidence="17" type="ORF">A5630_25705</name>
</gene>
<evidence type="ECO:0000256" key="7">
    <source>
        <dbReference type="ARBA" id="ARBA00022741"/>
    </source>
</evidence>
<reference evidence="17 18" key="1">
    <citation type="submission" date="2016-06" db="EMBL/GenBank/DDBJ databases">
        <authorList>
            <person name="Kjaerup R.B."/>
            <person name="Dalgaard T.S."/>
            <person name="Juul-Madsen H.R."/>
        </authorList>
    </citation>
    <scope>NUCLEOTIDE SEQUENCE [LARGE SCALE GENOMIC DNA]</scope>
    <source>
        <strain evidence="17 18">1127319.6</strain>
    </source>
</reference>
<dbReference type="OrthoDB" id="9802304at2"/>
<keyword evidence="10 14" id="KW-0694">RNA-binding</keyword>
<proteinExistence type="inferred from homology"/>
<feature type="binding site" evidence="14">
    <location>
        <position position="366"/>
    </location>
    <ligand>
        <name>Zn(2+)</name>
        <dbReference type="ChEBI" id="CHEBI:29105"/>
        <note>catalytic</note>
    </ligand>
</feature>
<dbReference type="GO" id="GO:0006435">
    <property type="term" value="P:threonyl-tRNA aminoacylation"/>
    <property type="evidence" value="ECO:0007669"/>
    <property type="project" value="UniProtKB-UniRule"/>
</dbReference>
<dbReference type="InterPro" id="IPR045864">
    <property type="entry name" value="aa-tRNA-synth_II/BPL/LPL"/>
</dbReference>
<dbReference type="InterPro" id="IPR033728">
    <property type="entry name" value="ThrRS_core"/>
</dbReference>
<organism evidence="17 18">
    <name type="scientific">Mycolicibacterium mucogenicum</name>
    <name type="common">Mycobacterium mucogenicum</name>
    <dbReference type="NCBI Taxonomy" id="56689"/>
    <lineage>
        <taxon>Bacteria</taxon>
        <taxon>Bacillati</taxon>
        <taxon>Actinomycetota</taxon>
        <taxon>Actinomycetes</taxon>
        <taxon>Mycobacteriales</taxon>
        <taxon>Mycobacteriaceae</taxon>
        <taxon>Mycolicibacterium</taxon>
    </lineage>
</organism>
<evidence type="ECO:0000256" key="10">
    <source>
        <dbReference type="ARBA" id="ARBA00022884"/>
    </source>
</evidence>
<evidence type="ECO:0000256" key="2">
    <source>
        <dbReference type="ARBA" id="ARBA00008226"/>
    </source>
</evidence>
<keyword evidence="5 14" id="KW-0436">Ligase</keyword>
<dbReference type="SUPFAM" id="SSF52954">
    <property type="entry name" value="Class II aaRS ABD-related"/>
    <property type="match status" value="1"/>
</dbReference>
<dbReference type="HAMAP" id="MF_00184">
    <property type="entry name" value="Thr_tRNA_synth"/>
    <property type="match status" value="1"/>
</dbReference>
<comment type="caution">
    <text evidence="14">Lacks conserved residue(s) required for the propagation of feature annotation.</text>
</comment>
<evidence type="ECO:0000256" key="8">
    <source>
        <dbReference type="ARBA" id="ARBA00022833"/>
    </source>
</evidence>
<dbReference type="InterPro" id="IPR004154">
    <property type="entry name" value="Anticodon-bd"/>
</dbReference>
<dbReference type="SMART" id="SM00863">
    <property type="entry name" value="tRNA_SAD"/>
    <property type="match status" value="1"/>
</dbReference>
<dbReference type="NCBIfam" id="TIGR00418">
    <property type="entry name" value="thrS"/>
    <property type="match status" value="1"/>
</dbReference>
<dbReference type="InterPro" id="IPR004095">
    <property type="entry name" value="TGS"/>
</dbReference>
<comment type="cofactor">
    <cofactor evidence="14">
        <name>Zn(2+)</name>
        <dbReference type="ChEBI" id="CHEBI:29105"/>
    </cofactor>
    <text evidence="14">Binds 1 zinc ion per subunit.</text>
</comment>
<feature type="binding site" evidence="14">
    <location>
        <position position="417"/>
    </location>
    <ligand>
        <name>Zn(2+)</name>
        <dbReference type="ChEBI" id="CHEBI:29105"/>
        <note>catalytic</note>
    </ligand>
</feature>
<comment type="subcellular location">
    <subcellularLocation>
        <location evidence="1 14">Cytoplasm</location>
    </subcellularLocation>
</comment>
<feature type="domain" description="TGS" evidence="16">
    <location>
        <begin position="1"/>
        <end position="66"/>
    </location>
</feature>
<evidence type="ECO:0000259" key="15">
    <source>
        <dbReference type="PROSITE" id="PS50862"/>
    </source>
</evidence>
<dbReference type="SUPFAM" id="SSF55186">
    <property type="entry name" value="ThrRS/AlaRS common domain"/>
    <property type="match status" value="1"/>
</dbReference>
<dbReference type="EC" id="6.1.1.3" evidence="14"/>
<dbReference type="InterPro" id="IPR002320">
    <property type="entry name" value="Thr-tRNA-ligase_IIa"/>
</dbReference>
<dbReference type="CDD" id="cd00860">
    <property type="entry name" value="ThrRS_anticodon"/>
    <property type="match status" value="1"/>
</dbReference>
<evidence type="ECO:0000313" key="18">
    <source>
        <dbReference type="Proteomes" id="UP000093898"/>
    </source>
</evidence>
<dbReference type="Gene3D" id="3.40.50.800">
    <property type="entry name" value="Anticodon-binding domain"/>
    <property type="match status" value="1"/>
</dbReference>
<dbReference type="GO" id="GO:0004829">
    <property type="term" value="F:threonine-tRNA ligase activity"/>
    <property type="evidence" value="ECO:0007669"/>
    <property type="project" value="UniProtKB-UniRule"/>
</dbReference>
<dbReference type="FunFam" id="3.30.930.10:FF:000019">
    <property type="entry name" value="Threonine--tRNA ligase"/>
    <property type="match status" value="1"/>
</dbReference>
<evidence type="ECO:0000256" key="3">
    <source>
        <dbReference type="ARBA" id="ARBA00022490"/>
    </source>
</evidence>
<dbReference type="InterPro" id="IPR018163">
    <property type="entry name" value="Thr/Ala-tRNA-synth_IIc_edit"/>
</dbReference>
<dbReference type="InterPro" id="IPR036621">
    <property type="entry name" value="Anticodon-bd_dom_sf"/>
</dbReference>
<evidence type="ECO:0000256" key="5">
    <source>
        <dbReference type="ARBA" id="ARBA00022598"/>
    </source>
</evidence>
<dbReference type="InterPro" id="IPR047246">
    <property type="entry name" value="ThrRS_anticodon"/>
</dbReference>
<dbReference type="Gene3D" id="3.30.980.10">
    <property type="entry name" value="Threonyl-trna Synthetase, Chain A, domain 2"/>
    <property type="match status" value="1"/>
</dbReference>
<dbReference type="STRING" id="56689.GCA_001291445_00512"/>
<feature type="domain" description="Aminoacyl-transfer RNA synthetases class-II family profile" evidence="15">
    <location>
        <begin position="292"/>
        <end position="567"/>
    </location>
</feature>
<dbReference type="PROSITE" id="PS51880">
    <property type="entry name" value="TGS"/>
    <property type="match status" value="1"/>
</dbReference>
<evidence type="ECO:0000256" key="12">
    <source>
        <dbReference type="ARBA" id="ARBA00023146"/>
    </source>
</evidence>
<dbReference type="InterPro" id="IPR006195">
    <property type="entry name" value="aa-tRNA-synth_II"/>
</dbReference>
<dbReference type="Proteomes" id="UP000093898">
    <property type="component" value="Unassembled WGS sequence"/>
</dbReference>
<keyword evidence="6 14" id="KW-0479">Metal-binding</keyword>
<dbReference type="FunFam" id="3.30.54.20:FF:000003">
    <property type="entry name" value="Threonine--tRNA ligase"/>
    <property type="match status" value="1"/>
</dbReference>
<dbReference type="PANTHER" id="PTHR11451">
    <property type="entry name" value="THREONINE-TRNA LIGASE"/>
    <property type="match status" value="1"/>
</dbReference>
<dbReference type="GO" id="GO:0005737">
    <property type="term" value="C:cytoplasm"/>
    <property type="evidence" value="ECO:0007669"/>
    <property type="project" value="UniProtKB-SubCell"/>
</dbReference>
<keyword evidence="11 14" id="KW-0648">Protein biosynthesis</keyword>
<dbReference type="PROSITE" id="PS50862">
    <property type="entry name" value="AA_TRNA_LIGASE_II"/>
    <property type="match status" value="1"/>
</dbReference>
<dbReference type="FunFam" id="3.40.50.800:FF:000001">
    <property type="entry name" value="Threonine--tRNA ligase"/>
    <property type="match status" value="1"/>
</dbReference>
<keyword evidence="4 14" id="KW-0820">tRNA-binding</keyword>
<evidence type="ECO:0000313" key="17">
    <source>
        <dbReference type="EMBL" id="OBJ40150.1"/>
    </source>
</evidence>
<dbReference type="InterPro" id="IPR002314">
    <property type="entry name" value="aa-tRNA-synt_IIb"/>
</dbReference>
<dbReference type="SUPFAM" id="SSF55681">
    <property type="entry name" value="Class II aaRS and biotin synthetases"/>
    <property type="match status" value="1"/>
</dbReference>
<dbReference type="Pfam" id="PF07973">
    <property type="entry name" value="tRNA_SAD"/>
    <property type="match status" value="1"/>
</dbReference>
<evidence type="ECO:0000259" key="16">
    <source>
        <dbReference type="PROSITE" id="PS51880"/>
    </source>
</evidence>
<dbReference type="GO" id="GO:0046872">
    <property type="term" value="F:metal ion binding"/>
    <property type="evidence" value="ECO:0007669"/>
    <property type="project" value="UniProtKB-KW"/>
</dbReference>
<protein>
    <recommendedName>
        <fullName evidence="14">Threonine--tRNA ligase</fullName>
        <ecNumber evidence="14">6.1.1.3</ecNumber>
    </recommendedName>
    <alternativeName>
        <fullName evidence="14">Threonyl-tRNA synthetase</fullName>
        <shortName evidence="14">ThrRS</shortName>
    </alternativeName>
</protein>
<dbReference type="Gene3D" id="3.30.54.20">
    <property type="match status" value="1"/>
</dbReference>
<feature type="binding site" evidence="14">
    <location>
        <position position="544"/>
    </location>
    <ligand>
        <name>Zn(2+)</name>
        <dbReference type="ChEBI" id="CHEBI:29105"/>
        <note>catalytic</note>
    </ligand>
</feature>
<dbReference type="PRINTS" id="PR01047">
    <property type="entry name" value="TRNASYNTHTHR"/>
</dbReference>
<sequence length="686" mass="77081">MTAVASPAPAAPIRVAAGTTAGAAVREAGLPQRGEVDAIVVVKDADGRLRDLSWIPEVDVEVIPVAANTEDGRSVIRHSCAHVLAQAVQDLFPEAKLGIGPPITDGFYYDFDVAEPFTPDDLAKLEKRMQKIIKDGQLFDRRVYESKEQAREELAKEPYKLELVDDKSGDADIMEVGGDELTAYDNLNPRTRERVWGDLCRGPHIPTTKYIPAFKLTRSSAAYWRGDQKNASLQRVYGTAWESQEALDKHLELIEEALRRDHRKLGVELDLFSFPDELGSGLPVFHPKGGIVRRELEDYSRRKHQEAGYEFVNTPHITKEQLYITSGHLEWYADGMYPPMHIDAEFNEDGTLRKPGQNYYLKPMNCPMHHLIFRSRGRSYRELPLRLFEFGSVYRYEKSGVVHGLTRVRGMTQDDAHIYVTREQMRDELTTLLQFVLDLLSDYGLDDYYLELSTKDPDKYVGSDELWEEATETLREVAEASGLDLVPDPGGAAFYGPKISVQVKDALGRSWQMSTIQLDFNMPDRFELEYTSADGSRQRPVLIHRALFGSIERFFGVLTEHYAGAFPAWLAPVQVVGIPVADAHLDYLYDVAAQLKSRGIRVEVDGSDDRMAKKIVNHTNQKVPFMLLAGDRDAASESISFRFGDRTQVNGVPVAEAVDLIAGWIARRENAFPTADLVNEARGAQA</sequence>
<comment type="subunit">
    <text evidence="14">Homodimer.</text>
</comment>
<name>A0A1A3GWE4_MYCMU</name>
<dbReference type="RefSeq" id="WP_064982574.1">
    <property type="nucleotide sequence ID" value="NZ_LZLC01000162.1"/>
</dbReference>
<keyword evidence="12 14" id="KW-0030">Aminoacyl-tRNA synthetase</keyword>
<evidence type="ECO:0000256" key="4">
    <source>
        <dbReference type="ARBA" id="ARBA00022555"/>
    </source>
</evidence>
<dbReference type="CDD" id="cd00771">
    <property type="entry name" value="ThrRS_core"/>
    <property type="match status" value="1"/>
</dbReference>
<evidence type="ECO:0000256" key="6">
    <source>
        <dbReference type="ARBA" id="ARBA00022723"/>
    </source>
</evidence>